<reference evidence="1" key="1">
    <citation type="journal article" date="2021" name="Proc. Natl. Acad. Sci. U.S.A.">
        <title>A Catalog of Tens of Thousands of Viruses from Human Metagenomes Reveals Hidden Associations with Chronic Diseases.</title>
        <authorList>
            <person name="Tisza M.J."/>
            <person name="Buck C.B."/>
        </authorList>
    </citation>
    <scope>NUCLEOTIDE SEQUENCE</scope>
    <source>
        <strain evidence="1">CtGyV19</strain>
    </source>
</reference>
<name>A0A8S5MVF9_9CAUD</name>
<accession>A0A8S5MVF9</accession>
<protein>
    <submittedName>
        <fullName evidence="1">Uncharacterized protein</fullName>
    </submittedName>
</protein>
<organism evidence="1">
    <name type="scientific">Siphoviridae sp. ctGyV19</name>
    <dbReference type="NCBI Taxonomy" id="2826225"/>
    <lineage>
        <taxon>Viruses</taxon>
        <taxon>Duplodnaviria</taxon>
        <taxon>Heunggongvirae</taxon>
        <taxon>Uroviricota</taxon>
        <taxon>Caudoviricetes</taxon>
    </lineage>
</organism>
<dbReference type="EMBL" id="BK014994">
    <property type="protein sequence ID" value="DAD86128.1"/>
    <property type="molecule type" value="Genomic_DNA"/>
</dbReference>
<proteinExistence type="predicted"/>
<evidence type="ECO:0000313" key="1">
    <source>
        <dbReference type="EMBL" id="DAD86128.1"/>
    </source>
</evidence>
<sequence length="36" mass="3956">MTSCKVRAASGLALFVYIKTNKSEVVMHGQSARRTN</sequence>